<evidence type="ECO:0000313" key="1">
    <source>
        <dbReference type="EMBL" id="KGE71124.1"/>
    </source>
</evidence>
<dbReference type="Proteomes" id="UP000029692">
    <property type="component" value="Unassembled WGS sequence"/>
</dbReference>
<dbReference type="STRING" id="1480694.DC28_12805"/>
<dbReference type="EMBL" id="JNUP01000069">
    <property type="protein sequence ID" value="KGE71124.1"/>
    <property type="molecule type" value="Genomic_DNA"/>
</dbReference>
<evidence type="ECO:0000313" key="2">
    <source>
        <dbReference type="Proteomes" id="UP000029692"/>
    </source>
</evidence>
<dbReference type="RefSeq" id="WP_156104684.1">
    <property type="nucleotide sequence ID" value="NZ_JNUP01000069.1"/>
</dbReference>
<dbReference type="AlphaFoldDB" id="A0A098QTQ6"/>
<proteinExistence type="predicted"/>
<dbReference type="Gene3D" id="3.40.50.2000">
    <property type="entry name" value="Glycogen Phosphorylase B"/>
    <property type="match status" value="1"/>
</dbReference>
<reference evidence="1 2" key="1">
    <citation type="submission" date="2014-05" db="EMBL/GenBank/DDBJ databases">
        <title>De novo Genome Sequence of Spirocheata sp.</title>
        <authorList>
            <person name="Shivani Y."/>
            <person name="Subhash Y."/>
            <person name="Tushar L."/>
            <person name="Sasikala C."/>
            <person name="Ramana C.V."/>
        </authorList>
    </citation>
    <scope>NUCLEOTIDE SEQUENCE [LARGE SCALE GENOMIC DNA]</scope>
    <source>
        <strain evidence="1 2">JC230</strain>
    </source>
</reference>
<name>A0A098QTQ6_9SPIO</name>
<comment type="caution">
    <text evidence="1">The sequence shown here is derived from an EMBL/GenBank/DDBJ whole genome shotgun (WGS) entry which is preliminary data.</text>
</comment>
<dbReference type="SUPFAM" id="SSF53756">
    <property type="entry name" value="UDP-Glycosyltransferase/glycogen phosphorylase"/>
    <property type="match status" value="1"/>
</dbReference>
<protein>
    <recommendedName>
        <fullName evidence="3">Glycosyl transferase family 1 domain-containing protein</fullName>
    </recommendedName>
</protein>
<gene>
    <name evidence="1" type="ORF">DC28_12805</name>
</gene>
<organism evidence="1 2">
    <name type="scientific">Spirochaeta lutea</name>
    <dbReference type="NCBI Taxonomy" id="1480694"/>
    <lineage>
        <taxon>Bacteria</taxon>
        <taxon>Pseudomonadati</taxon>
        <taxon>Spirochaetota</taxon>
        <taxon>Spirochaetia</taxon>
        <taxon>Spirochaetales</taxon>
        <taxon>Spirochaetaceae</taxon>
        <taxon>Spirochaeta</taxon>
    </lineage>
</organism>
<evidence type="ECO:0008006" key="3">
    <source>
        <dbReference type="Google" id="ProtNLM"/>
    </source>
</evidence>
<accession>A0A098QTQ6</accession>
<keyword evidence="2" id="KW-1185">Reference proteome</keyword>
<sequence>MRIAYVLTWNKFGNDGVSKKVLAQINAWRSFGHLVDLFCFGDCVSEELSTEQYLHFFPNNNVDKILGNGQAYNQICLFKPDFIYLRFEIFNMRVYHIIKSIPFVCEINSDDNKELRLFNWWEVNRLAKYLINRFTRRIILSRAKLLLAVTAELSQKKNFKFKNVPICHAPNSINMSDHPVVKDVRANTNTFQLFFLGTPNQEWHGLDIIEKIAKKLGNEYTFHVIGTYKQLNKIENIVYHGYLKKSDYIEVIRHCQAAIGTLALYRNGMTEACPLKVREYIAMGFPIIIGYTDSAFALTKPDWVLQLKKPKKILEETDAIKKFLTNKGDYVVSHDESKKYIDGFILEKNRIKLISKYLGHDA</sequence>
<dbReference type="eggNOG" id="COG0438">
    <property type="taxonomic scope" value="Bacteria"/>
</dbReference>
<dbReference type="OrthoDB" id="6385861at2"/>